<protein>
    <recommendedName>
        <fullName evidence="2">Toxin CcdB</fullName>
    </recommendedName>
    <alternativeName>
        <fullName evidence="7">Cytotoxic protein CcdB</fullName>
    </alternativeName>
    <alternativeName>
        <fullName evidence="6">Protein LetD</fullName>
    </alternativeName>
</protein>
<evidence type="ECO:0000313" key="9">
    <source>
        <dbReference type="Proteomes" id="UP000093111"/>
    </source>
</evidence>
<proteinExistence type="inferred from homology"/>
<dbReference type="AlphaFoldDB" id="A0A1C7P7R3"/>
<organism evidence="8 9">
    <name type="scientific">Pararhizobium polonicum</name>
    <dbReference type="NCBI Taxonomy" id="1612624"/>
    <lineage>
        <taxon>Bacteria</taxon>
        <taxon>Pseudomonadati</taxon>
        <taxon>Pseudomonadota</taxon>
        <taxon>Alphaproteobacteria</taxon>
        <taxon>Hyphomicrobiales</taxon>
        <taxon>Rhizobiaceae</taxon>
        <taxon>Rhizobium/Agrobacterium group</taxon>
        <taxon>Pararhizobium</taxon>
    </lineage>
</organism>
<accession>A0A1C7P7R3</accession>
<dbReference type="PATRIC" id="fig|1612624.7.peg.1032"/>
<dbReference type="GO" id="GO:0008657">
    <property type="term" value="F:DNA topoisomerase type II (double strand cut, ATP-hydrolyzing) inhibitor activity"/>
    <property type="evidence" value="ECO:0007669"/>
    <property type="project" value="InterPro"/>
</dbReference>
<comment type="caution">
    <text evidence="8">The sequence shown here is derived from an EMBL/GenBank/DDBJ whole genome shotgun (WGS) entry which is preliminary data.</text>
</comment>
<keyword evidence="3" id="KW-0678">Repressor</keyword>
<dbReference type="Proteomes" id="UP000093111">
    <property type="component" value="Unassembled WGS sequence"/>
</dbReference>
<name>A0A1C7P7R3_9HYPH</name>
<dbReference type="Pfam" id="PF01845">
    <property type="entry name" value="CcdB"/>
    <property type="match status" value="1"/>
</dbReference>
<evidence type="ECO:0000256" key="3">
    <source>
        <dbReference type="ARBA" id="ARBA00022491"/>
    </source>
</evidence>
<dbReference type="RefSeq" id="WP_068952187.1">
    <property type="nucleotide sequence ID" value="NZ_LGLV01000004.1"/>
</dbReference>
<evidence type="ECO:0000256" key="6">
    <source>
        <dbReference type="ARBA" id="ARBA00029628"/>
    </source>
</evidence>
<dbReference type="InterPro" id="IPR002712">
    <property type="entry name" value="CcdB"/>
</dbReference>
<keyword evidence="9" id="KW-1185">Reference proteome</keyword>
<dbReference type="EMBL" id="LGLV01000004">
    <property type="protein sequence ID" value="OBZ97036.1"/>
    <property type="molecule type" value="Genomic_DNA"/>
</dbReference>
<evidence type="ECO:0000256" key="5">
    <source>
        <dbReference type="ARBA" id="ARBA00023163"/>
    </source>
</evidence>
<dbReference type="SUPFAM" id="SSF50118">
    <property type="entry name" value="Cell growth inhibitor/plasmid maintenance toxic component"/>
    <property type="match status" value="1"/>
</dbReference>
<gene>
    <name evidence="8" type="ORF">ADU59_04940</name>
</gene>
<evidence type="ECO:0000256" key="7">
    <source>
        <dbReference type="ARBA" id="ARBA00033135"/>
    </source>
</evidence>
<keyword evidence="4" id="KW-0805">Transcription regulation</keyword>
<reference evidence="8 9" key="1">
    <citation type="journal article" date="2016" name="Syst. Appl. Microbiol.">
        <title>Pararhizobium polonicum sp. nov. isolated from tumors on stone fruit rootstocks.</title>
        <authorList>
            <person name="Pulawska J."/>
            <person name="Kuzmanovic N."/>
            <person name="Willems A."/>
            <person name="Pothier J.F."/>
        </authorList>
    </citation>
    <scope>NUCLEOTIDE SEQUENCE [LARGE SCALE GENOMIC DNA]</scope>
    <source>
        <strain evidence="8 9">F5.1</strain>
    </source>
</reference>
<dbReference type="STRING" id="1612624.ADU59_04940"/>
<dbReference type="OrthoDB" id="9813510at2"/>
<evidence type="ECO:0000256" key="4">
    <source>
        <dbReference type="ARBA" id="ARBA00023015"/>
    </source>
</evidence>
<evidence type="ECO:0000313" key="8">
    <source>
        <dbReference type="EMBL" id="OBZ97036.1"/>
    </source>
</evidence>
<dbReference type="InterPro" id="IPR011067">
    <property type="entry name" value="Plasmid_toxin/cell-grow_inhib"/>
</dbReference>
<dbReference type="Gene3D" id="2.30.30.110">
    <property type="match status" value="1"/>
</dbReference>
<keyword evidence="5" id="KW-0804">Transcription</keyword>
<comment type="similarity">
    <text evidence="1">Belongs to the CcdB toxin family.</text>
</comment>
<evidence type="ECO:0000256" key="1">
    <source>
        <dbReference type="ARBA" id="ARBA00005230"/>
    </source>
</evidence>
<dbReference type="GO" id="GO:0006276">
    <property type="term" value="P:plasmid maintenance"/>
    <property type="evidence" value="ECO:0007669"/>
    <property type="project" value="InterPro"/>
</dbReference>
<evidence type="ECO:0000256" key="2">
    <source>
        <dbReference type="ARBA" id="ARBA00015075"/>
    </source>
</evidence>
<sequence length="99" mass="10965">MGRFHVYRLKHGGALALDLQADLLSDLQTRTVVPLLLPVDIPRLIGRLNPRFEIDGQPYVMATQFIGVIPVSELGQHVADVTRHADVITAATDFLFQGF</sequence>